<dbReference type="Pfam" id="PF10679">
    <property type="entry name" value="DUF2491"/>
    <property type="match status" value="1"/>
</dbReference>
<name>A0A165WRJ0_9HYPH</name>
<evidence type="ECO:0000313" key="2">
    <source>
        <dbReference type="Proteomes" id="UP000076577"/>
    </source>
</evidence>
<dbReference type="AlphaFoldDB" id="A0A165WRJ0"/>
<dbReference type="STRING" id="989403.SAMN05421798_11628"/>
<evidence type="ECO:0008006" key="3">
    <source>
        <dbReference type="Google" id="ProtNLM"/>
    </source>
</evidence>
<evidence type="ECO:0000313" key="1">
    <source>
        <dbReference type="EMBL" id="KZL16817.1"/>
    </source>
</evidence>
<organism evidence="1 2">
    <name type="scientific">Pseudovibrio axinellae</name>
    <dbReference type="NCBI Taxonomy" id="989403"/>
    <lineage>
        <taxon>Bacteria</taxon>
        <taxon>Pseudomonadati</taxon>
        <taxon>Pseudomonadota</taxon>
        <taxon>Alphaproteobacteria</taxon>
        <taxon>Hyphomicrobiales</taxon>
        <taxon>Stappiaceae</taxon>
        <taxon>Pseudovibrio</taxon>
    </lineage>
</organism>
<dbReference type="Proteomes" id="UP000076577">
    <property type="component" value="Unassembled WGS sequence"/>
</dbReference>
<dbReference type="InterPro" id="IPR019621">
    <property type="entry name" value="DUF2491"/>
</dbReference>
<sequence length="215" mass="24692">MLRFWRKSKAKTELPEVLGVTIGRAVTVDSISVKLLPQDSLIEVPQLTFSIVAQGHCDLGEQSHLHRFYPDDDTLLLQIQGGDGVTDERVDEIMLWSYYDVQYPSTDHQWREIRRSICQKTFSLSSSQGDVLFERAWFDSSDQPEEPMQYWESVSEDRAGKSGRKIFQSAMLFARELSDGKDEMLLVNMEEVEGTNERSVAFMLGRSLSQHELHI</sequence>
<comment type="caution">
    <text evidence="1">The sequence shown here is derived from an EMBL/GenBank/DDBJ whole genome shotgun (WGS) entry which is preliminary data.</text>
</comment>
<gene>
    <name evidence="1" type="ORF">PsAD2_03289</name>
</gene>
<dbReference type="OrthoDB" id="7944775at2"/>
<dbReference type="EMBL" id="LMCB01000043">
    <property type="protein sequence ID" value="KZL16817.1"/>
    <property type="molecule type" value="Genomic_DNA"/>
</dbReference>
<accession>A0A165WRJ0</accession>
<dbReference type="PATRIC" id="fig|989403.3.peg.3534"/>
<proteinExistence type="predicted"/>
<reference evidence="1 2" key="1">
    <citation type="journal article" date="2016" name="Front. Microbiol.">
        <title>Comparative Genomic Analysis Reveals a Diverse Repertoire of Genes Involved in Prokaryote-Eukaryote Interactions within the Pseudovibrio Genus.</title>
        <authorList>
            <person name="Romano S."/>
            <person name="Fernandez-Guerra A."/>
            <person name="Reen F.J."/>
            <person name="Glockner F.O."/>
            <person name="Crowley S.P."/>
            <person name="O'Sullivan O."/>
            <person name="Cotter P.D."/>
            <person name="Adams C."/>
            <person name="Dobson A.D."/>
            <person name="O'Gara F."/>
        </authorList>
    </citation>
    <scope>NUCLEOTIDE SEQUENCE [LARGE SCALE GENOMIC DNA]</scope>
    <source>
        <strain evidence="1 2">Ad2</strain>
    </source>
</reference>
<keyword evidence="2" id="KW-1185">Reference proteome</keyword>
<dbReference type="RefSeq" id="WP_068008201.1">
    <property type="nucleotide sequence ID" value="NZ_FOFM01000016.1"/>
</dbReference>
<protein>
    <recommendedName>
        <fullName evidence="3">DUF2491 domain-containing protein</fullName>
    </recommendedName>
</protein>